<dbReference type="GO" id="GO:0140225">
    <property type="term" value="C:DNA topoisomerase III-beta-TDRD3 complex"/>
    <property type="evidence" value="ECO:0007669"/>
    <property type="project" value="EnsemblMetazoa"/>
</dbReference>
<comment type="similarity">
    <text evidence="2">Belongs to the SMN family.</text>
</comment>
<dbReference type="InterPro" id="IPR010304">
    <property type="entry name" value="SMN_Tudor"/>
</dbReference>
<evidence type="ECO:0000256" key="3">
    <source>
        <dbReference type="ARBA" id="ARBA00022664"/>
    </source>
</evidence>
<protein>
    <submittedName>
        <fullName evidence="8">GL24569</fullName>
    </submittedName>
</protein>
<gene>
    <name evidence="8" type="primary">Dper\GL24569</name>
    <name evidence="8" type="ORF">Dper_GL24569</name>
</gene>
<evidence type="ECO:0000256" key="5">
    <source>
        <dbReference type="ARBA" id="ARBA00023242"/>
    </source>
</evidence>
<evidence type="ECO:0000259" key="7">
    <source>
        <dbReference type="PROSITE" id="PS50304"/>
    </source>
</evidence>
<name>B4GUJ0_DROPE</name>
<comment type="subcellular location">
    <subcellularLocation>
        <location evidence="1">Nucleus</location>
        <location evidence="1">Cajal body</location>
    </subcellularLocation>
</comment>
<reference evidence="8 9" key="1">
    <citation type="journal article" date="2007" name="Nature">
        <title>Evolution of genes and genomes on the Drosophila phylogeny.</title>
        <authorList>
            <consortium name="Drosophila 12 Genomes Consortium"/>
            <person name="Clark A.G."/>
            <person name="Eisen M.B."/>
            <person name="Smith D.R."/>
            <person name="Bergman C.M."/>
            <person name="Oliver B."/>
            <person name="Markow T.A."/>
            <person name="Kaufman T.C."/>
            <person name="Kellis M."/>
            <person name="Gelbart W."/>
            <person name="Iyer V.N."/>
            <person name="Pollard D.A."/>
            <person name="Sackton T.B."/>
            <person name="Larracuente A.M."/>
            <person name="Singh N.D."/>
            <person name="Abad J.P."/>
            <person name="Abt D.N."/>
            <person name="Adryan B."/>
            <person name="Aguade M."/>
            <person name="Akashi H."/>
            <person name="Anderson W.W."/>
            <person name="Aquadro C.F."/>
            <person name="Ardell D.H."/>
            <person name="Arguello R."/>
            <person name="Artieri C.G."/>
            <person name="Barbash D.A."/>
            <person name="Barker D."/>
            <person name="Barsanti P."/>
            <person name="Batterham P."/>
            <person name="Batzoglou S."/>
            <person name="Begun D."/>
            <person name="Bhutkar A."/>
            <person name="Blanco E."/>
            <person name="Bosak S.A."/>
            <person name="Bradley R.K."/>
            <person name="Brand A.D."/>
            <person name="Brent M.R."/>
            <person name="Brooks A.N."/>
            <person name="Brown R.H."/>
            <person name="Butlin R.K."/>
            <person name="Caggese C."/>
            <person name="Calvi B.R."/>
            <person name="Bernardo de Carvalho A."/>
            <person name="Caspi A."/>
            <person name="Castrezana S."/>
            <person name="Celniker S.E."/>
            <person name="Chang J.L."/>
            <person name="Chapple C."/>
            <person name="Chatterji S."/>
            <person name="Chinwalla A."/>
            <person name="Civetta A."/>
            <person name="Clifton S.W."/>
            <person name="Comeron J.M."/>
            <person name="Costello J.C."/>
            <person name="Coyne J.A."/>
            <person name="Daub J."/>
            <person name="David R.G."/>
            <person name="Delcher A.L."/>
            <person name="Delehaunty K."/>
            <person name="Do C.B."/>
            <person name="Ebling H."/>
            <person name="Edwards K."/>
            <person name="Eickbush T."/>
            <person name="Evans J.D."/>
            <person name="Filipski A."/>
            <person name="Findeiss S."/>
            <person name="Freyhult E."/>
            <person name="Fulton L."/>
            <person name="Fulton R."/>
            <person name="Garcia A.C."/>
            <person name="Gardiner A."/>
            <person name="Garfield D.A."/>
            <person name="Garvin B.E."/>
            <person name="Gibson G."/>
            <person name="Gilbert D."/>
            <person name="Gnerre S."/>
            <person name="Godfrey J."/>
            <person name="Good R."/>
            <person name="Gotea V."/>
            <person name="Gravely B."/>
            <person name="Greenberg A.J."/>
            <person name="Griffiths-Jones S."/>
            <person name="Gross S."/>
            <person name="Guigo R."/>
            <person name="Gustafson E.A."/>
            <person name="Haerty W."/>
            <person name="Hahn M.W."/>
            <person name="Halligan D.L."/>
            <person name="Halpern A.L."/>
            <person name="Halter G.M."/>
            <person name="Han M.V."/>
            <person name="Heger A."/>
            <person name="Hillier L."/>
            <person name="Hinrichs A.S."/>
            <person name="Holmes I."/>
            <person name="Hoskins R.A."/>
            <person name="Hubisz M.J."/>
            <person name="Hultmark D."/>
            <person name="Huntley M.A."/>
            <person name="Jaffe D.B."/>
            <person name="Jagadeeshan S."/>
            <person name="Jeck W.R."/>
            <person name="Johnson J."/>
            <person name="Jones C.D."/>
            <person name="Jordan W.C."/>
            <person name="Karpen G.H."/>
            <person name="Kataoka E."/>
            <person name="Keightley P.D."/>
            <person name="Kheradpour P."/>
            <person name="Kirkness E.F."/>
            <person name="Koerich L.B."/>
            <person name="Kristiansen K."/>
            <person name="Kudrna D."/>
            <person name="Kulathinal R.J."/>
            <person name="Kumar S."/>
            <person name="Kwok R."/>
            <person name="Lander E."/>
            <person name="Langley C.H."/>
            <person name="Lapoint R."/>
            <person name="Lazzaro B.P."/>
            <person name="Lee S.J."/>
            <person name="Levesque L."/>
            <person name="Li R."/>
            <person name="Lin C.F."/>
            <person name="Lin M.F."/>
            <person name="Lindblad-Toh K."/>
            <person name="Llopart A."/>
            <person name="Long M."/>
            <person name="Low L."/>
            <person name="Lozovsky E."/>
            <person name="Lu J."/>
            <person name="Luo M."/>
            <person name="Machado C.A."/>
            <person name="Makalowski W."/>
            <person name="Marzo M."/>
            <person name="Matsuda M."/>
            <person name="Matzkin L."/>
            <person name="McAllister B."/>
            <person name="McBride C.S."/>
            <person name="McKernan B."/>
            <person name="McKernan K."/>
            <person name="Mendez-Lago M."/>
            <person name="Minx P."/>
            <person name="Mollenhauer M.U."/>
            <person name="Montooth K."/>
            <person name="Mount S.M."/>
            <person name="Mu X."/>
            <person name="Myers E."/>
            <person name="Negre B."/>
            <person name="Newfeld S."/>
            <person name="Nielsen R."/>
            <person name="Noor M.A."/>
            <person name="O'Grady P."/>
            <person name="Pachter L."/>
            <person name="Papaceit M."/>
            <person name="Parisi M.J."/>
            <person name="Parisi M."/>
            <person name="Parts L."/>
            <person name="Pedersen J.S."/>
            <person name="Pesole G."/>
            <person name="Phillippy A.M."/>
            <person name="Ponting C.P."/>
            <person name="Pop M."/>
            <person name="Porcelli D."/>
            <person name="Powell J.R."/>
            <person name="Prohaska S."/>
            <person name="Pruitt K."/>
            <person name="Puig M."/>
            <person name="Quesneville H."/>
            <person name="Ram K.R."/>
            <person name="Rand D."/>
            <person name="Rasmussen M.D."/>
            <person name="Reed L.K."/>
            <person name="Reenan R."/>
            <person name="Reily A."/>
            <person name="Remington K.A."/>
            <person name="Rieger T.T."/>
            <person name="Ritchie M.G."/>
            <person name="Robin C."/>
            <person name="Rogers Y.H."/>
            <person name="Rohde C."/>
            <person name="Rozas J."/>
            <person name="Rubenfield M.J."/>
            <person name="Ruiz A."/>
            <person name="Russo S."/>
            <person name="Salzberg S.L."/>
            <person name="Sanchez-Gracia A."/>
            <person name="Saranga D.J."/>
            <person name="Sato H."/>
            <person name="Schaeffer S.W."/>
            <person name="Schatz M.C."/>
            <person name="Schlenke T."/>
            <person name="Schwartz R."/>
            <person name="Segarra C."/>
            <person name="Singh R.S."/>
            <person name="Sirot L."/>
            <person name="Sirota M."/>
            <person name="Sisneros N.B."/>
            <person name="Smith C.D."/>
            <person name="Smith T.F."/>
            <person name="Spieth J."/>
            <person name="Stage D.E."/>
            <person name="Stark A."/>
            <person name="Stephan W."/>
            <person name="Strausberg R.L."/>
            <person name="Strempel S."/>
            <person name="Sturgill D."/>
            <person name="Sutton G."/>
            <person name="Sutton G.G."/>
            <person name="Tao W."/>
            <person name="Teichmann S."/>
            <person name="Tobari Y.N."/>
            <person name="Tomimura Y."/>
            <person name="Tsolas J.M."/>
            <person name="Valente V.L."/>
            <person name="Venter E."/>
            <person name="Venter J.C."/>
            <person name="Vicario S."/>
            <person name="Vieira F.G."/>
            <person name="Vilella A.J."/>
            <person name="Villasante A."/>
            <person name="Walenz B."/>
            <person name="Wang J."/>
            <person name="Wasserman M."/>
            <person name="Watts T."/>
            <person name="Wilson D."/>
            <person name="Wilson R.K."/>
            <person name="Wing R.A."/>
            <person name="Wolfner M.F."/>
            <person name="Wong A."/>
            <person name="Wong G.K."/>
            <person name="Wu C.I."/>
            <person name="Wu G."/>
            <person name="Yamamoto D."/>
            <person name="Yang H.P."/>
            <person name="Yang S.P."/>
            <person name="Yorke J.A."/>
            <person name="Yoshida K."/>
            <person name="Zdobnov E."/>
            <person name="Zhang P."/>
            <person name="Zhang Y."/>
            <person name="Zimin A.V."/>
            <person name="Baldwin J."/>
            <person name="Abdouelleil A."/>
            <person name="Abdulkadir J."/>
            <person name="Abebe A."/>
            <person name="Abera B."/>
            <person name="Abreu J."/>
            <person name="Acer S.C."/>
            <person name="Aftuck L."/>
            <person name="Alexander A."/>
            <person name="An P."/>
            <person name="Anderson E."/>
            <person name="Anderson S."/>
            <person name="Arachi H."/>
            <person name="Azer M."/>
            <person name="Bachantsang P."/>
            <person name="Barry A."/>
            <person name="Bayul T."/>
            <person name="Berlin A."/>
            <person name="Bessette D."/>
            <person name="Bloom T."/>
            <person name="Blye J."/>
            <person name="Boguslavskiy L."/>
            <person name="Bonnet C."/>
            <person name="Boukhgalter B."/>
            <person name="Bourzgui I."/>
            <person name="Brown A."/>
            <person name="Cahill P."/>
            <person name="Channer S."/>
            <person name="Cheshatsang Y."/>
            <person name="Chuda L."/>
            <person name="Citroen M."/>
            <person name="Collymore A."/>
            <person name="Cooke P."/>
            <person name="Costello M."/>
            <person name="D'Aco K."/>
            <person name="Daza R."/>
            <person name="De Haan G."/>
            <person name="DeGray S."/>
            <person name="DeMaso C."/>
            <person name="Dhargay N."/>
            <person name="Dooley K."/>
            <person name="Dooley E."/>
            <person name="Doricent M."/>
            <person name="Dorje P."/>
            <person name="Dorjee K."/>
            <person name="Dupes A."/>
            <person name="Elong R."/>
            <person name="Falk J."/>
            <person name="Farina A."/>
            <person name="Faro S."/>
            <person name="Ferguson D."/>
            <person name="Fisher S."/>
            <person name="Foley C.D."/>
            <person name="Franke A."/>
            <person name="Friedrich D."/>
            <person name="Gadbois L."/>
            <person name="Gearin G."/>
            <person name="Gearin C.R."/>
            <person name="Giannoukos G."/>
            <person name="Goode T."/>
            <person name="Graham J."/>
            <person name="Grandbois E."/>
            <person name="Grewal S."/>
            <person name="Gyaltsen K."/>
            <person name="Hafez N."/>
            <person name="Hagos B."/>
            <person name="Hall J."/>
            <person name="Henson C."/>
            <person name="Hollinger A."/>
            <person name="Honan T."/>
            <person name="Huard M.D."/>
            <person name="Hughes L."/>
            <person name="Hurhula B."/>
            <person name="Husby M.E."/>
            <person name="Kamat A."/>
            <person name="Kanga B."/>
            <person name="Kashin S."/>
            <person name="Khazanovich D."/>
            <person name="Kisner P."/>
            <person name="Lance K."/>
            <person name="Lara M."/>
            <person name="Lee W."/>
            <person name="Lennon N."/>
            <person name="Letendre F."/>
            <person name="LeVine R."/>
            <person name="Lipovsky A."/>
            <person name="Liu X."/>
            <person name="Liu J."/>
            <person name="Liu S."/>
            <person name="Lokyitsang T."/>
            <person name="Lokyitsang Y."/>
            <person name="Lubonja R."/>
            <person name="Lui A."/>
            <person name="MacDonald P."/>
            <person name="Magnisalis V."/>
            <person name="Maru K."/>
            <person name="Matthews C."/>
            <person name="McCusker W."/>
            <person name="McDonough S."/>
            <person name="Mehta T."/>
            <person name="Meldrim J."/>
            <person name="Meneus L."/>
            <person name="Mihai O."/>
            <person name="Mihalev A."/>
            <person name="Mihova T."/>
            <person name="Mittelman R."/>
            <person name="Mlenga V."/>
            <person name="Montmayeur A."/>
            <person name="Mulrain L."/>
            <person name="Navidi A."/>
            <person name="Naylor J."/>
            <person name="Negash T."/>
            <person name="Nguyen T."/>
            <person name="Nguyen N."/>
            <person name="Nicol R."/>
            <person name="Norbu C."/>
            <person name="Norbu N."/>
            <person name="Novod N."/>
            <person name="O'Neill B."/>
            <person name="Osman S."/>
            <person name="Markiewicz E."/>
            <person name="Oyono O.L."/>
            <person name="Patti C."/>
            <person name="Phunkhang P."/>
            <person name="Pierre F."/>
            <person name="Priest M."/>
            <person name="Raghuraman S."/>
            <person name="Rege F."/>
            <person name="Reyes R."/>
            <person name="Rise C."/>
            <person name="Rogov P."/>
            <person name="Ross K."/>
            <person name="Ryan E."/>
            <person name="Settipalli S."/>
            <person name="Shea T."/>
            <person name="Sherpa N."/>
            <person name="Shi L."/>
            <person name="Shih D."/>
            <person name="Sparrow T."/>
            <person name="Spaulding J."/>
            <person name="Stalker J."/>
            <person name="Stange-Thomann N."/>
            <person name="Stavropoulos S."/>
            <person name="Stone C."/>
            <person name="Strader C."/>
            <person name="Tesfaye S."/>
            <person name="Thomson T."/>
            <person name="Thoulutsang Y."/>
            <person name="Thoulutsang D."/>
            <person name="Topham K."/>
            <person name="Topping I."/>
            <person name="Tsamla T."/>
            <person name="Vassiliev H."/>
            <person name="Vo A."/>
            <person name="Wangchuk T."/>
            <person name="Wangdi T."/>
            <person name="Weiand M."/>
            <person name="Wilkinson J."/>
            <person name="Wilson A."/>
            <person name="Yadav S."/>
            <person name="Young G."/>
            <person name="Yu Q."/>
            <person name="Zembek L."/>
            <person name="Zhong D."/>
            <person name="Zimmer A."/>
            <person name="Zwirko Z."/>
            <person name="Jaffe D.B."/>
            <person name="Alvarez P."/>
            <person name="Brockman W."/>
            <person name="Butler J."/>
            <person name="Chin C."/>
            <person name="Gnerre S."/>
            <person name="Grabherr M."/>
            <person name="Kleber M."/>
            <person name="Mauceli E."/>
            <person name="MacCallum I."/>
        </authorList>
    </citation>
    <scope>NUCLEOTIDE SEQUENCE [LARGE SCALE GENOMIC DNA]</scope>
    <source>
        <strain evidence="9">MSH-3 / Tucson 14011-0111.49</strain>
    </source>
</reference>
<evidence type="ECO:0000256" key="2">
    <source>
        <dbReference type="ARBA" id="ARBA00005371"/>
    </source>
</evidence>
<keyword evidence="3" id="KW-0507">mRNA processing</keyword>
<dbReference type="EMBL" id="CH479191">
    <property type="protein sequence ID" value="EDW26273.1"/>
    <property type="molecule type" value="Genomic_DNA"/>
</dbReference>
<evidence type="ECO:0000313" key="9">
    <source>
        <dbReference type="Proteomes" id="UP000008744"/>
    </source>
</evidence>
<organism evidence="9">
    <name type="scientific">Drosophila persimilis</name>
    <name type="common">Fruit fly</name>
    <dbReference type="NCBI Taxonomy" id="7234"/>
    <lineage>
        <taxon>Eukaryota</taxon>
        <taxon>Metazoa</taxon>
        <taxon>Ecdysozoa</taxon>
        <taxon>Arthropoda</taxon>
        <taxon>Hexapoda</taxon>
        <taxon>Insecta</taxon>
        <taxon>Pterygota</taxon>
        <taxon>Neoptera</taxon>
        <taxon>Endopterygota</taxon>
        <taxon>Diptera</taxon>
        <taxon>Brachycera</taxon>
        <taxon>Muscomorpha</taxon>
        <taxon>Ephydroidea</taxon>
        <taxon>Drosophilidae</taxon>
        <taxon>Drosophila</taxon>
        <taxon>Sophophora</taxon>
    </lineage>
</organism>
<dbReference type="GO" id="GO:0003697">
    <property type="term" value="F:single-stranded DNA binding"/>
    <property type="evidence" value="ECO:0007669"/>
    <property type="project" value="EnsemblMetazoa"/>
</dbReference>
<feature type="domain" description="Tudor" evidence="7">
    <location>
        <begin position="89"/>
        <end position="147"/>
    </location>
</feature>
<dbReference type="Gene3D" id="2.30.30.140">
    <property type="match status" value="1"/>
</dbReference>
<dbReference type="Pfam" id="PF06003">
    <property type="entry name" value="SMN_Tudor"/>
    <property type="match status" value="1"/>
</dbReference>
<evidence type="ECO:0000313" key="8">
    <source>
        <dbReference type="EMBL" id="EDW26273.1"/>
    </source>
</evidence>
<dbReference type="GO" id="GO:0003727">
    <property type="term" value="F:single-stranded RNA binding"/>
    <property type="evidence" value="ECO:0007669"/>
    <property type="project" value="EnsemblMetazoa"/>
</dbReference>
<keyword evidence="4" id="KW-0508">mRNA splicing</keyword>
<dbReference type="GO" id="GO:0030674">
    <property type="term" value="F:protein-macromolecule adaptor activity"/>
    <property type="evidence" value="ECO:0007669"/>
    <property type="project" value="EnsemblMetazoa"/>
</dbReference>
<dbReference type="InterPro" id="IPR002999">
    <property type="entry name" value="Tudor"/>
</dbReference>
<dbReference type="GO" id="GO:0006265">
    <property type="term" value="P:DNA topological change"/>
    <property type="evidence" value="ECO:0007669"/>
    <property type="project" value="EnsemblMetazoa"/>
</dbReference>
<dbReference type="HOGENOM" id="CLU_1449154_0_0_1"/>
<dbReference type="GO" id="GO:0141194">
    <property type="term" value="P:siRNA-mediated heterochromatin formation"/>
    <property type="evidence" value="ECO:0007669"/>
    <property type="project" value="EnsemblMetazoa"/>
</dbReference>
<dbReference type="SMART" id="SM00333">
    <property type="entry name" value="TUDOR"/>
    <property type="match status" value="1"/>
</dbReference>
<dbReference type="AlphaFoldDB" id="B4GUJ0"/>
<keyword evidence="9" id="KW-1185">Reference proteome</keyword>
<dbReference type="eggNOG" id="KOG3683">
    <property type="taxonomic scope" value="Eukaryota"/>
</dbReference>
<sequence length="187" mass="20206">MGFQSKETNEFAMSLLKSQGTGATAVSAAPAASASSAGAAGSKTVKDVLQGASQPSPPSLYAGINPQPRAVTPAAAAQQFGMLPGDGWMWQKGDLCMAKYWDDGRYYEAEITGVTEKTCVVFFMGYGNHEEVLNGDILPITDAQNRPLSNVQHCAPPPPLQQQHSRYRSDRQAQQQQVYVPPHKREH</sequence>
<dbReference type="GO" id="GO:0008380">
    <property type="term" value="P:RNA splicing"/>
    <property type="evidence" value="ECO:0007669"/>
    <property type="project" value="UniProtKB-KW"/>
</dbReference>
<dbReference type="STRING" id="7234.B4GUJ0"/>
<evidence type="ECO:0000256" key="6">
    <source>
        <dbReference type="SAM" id="MobiDB-lite"/>
    </source>
</evidence>
<feature type="region of interest" description="Disordered" evidence="6">
    <location>
        <begin position="148"/>
        <end position="187"/>
    </location>
</feature>
<dbReference type="GO" id="GO:0005737">
    <property type="term" value="C:cytoplasm"/>
    <property type="evidence" value="ECO:0007669"/>
    <property type="project" value="InterPro"/>
</dbReference>
<proteinExistence type="inferred from homology"/>
<dbReference type="PROSITE" id="PS50304">
    <property type="entry name" value="TUDOR"/>
    <property type="match status" value="1"/>
</dbReference>
<accession>B4GUJ0</accession>
<dbReference type="GO" id="GO:0015030">
    <property type="term" value="C:Cajal body"/>
    <property type="evidence" value="ECO:0007669"/>
    <property type="project" value="UniProtKB-SubCell"/>
</dbReference>
<dbReference type="SUPFAM" id="SSF63748">
    <property type="entry name" value="Tudor/PWWP/MBT"/>
    <property type="match status" value="1"/>
</dbReference>
<evidence type="ECO:0000256" key="4">
    <source>
        <dbReference type="ARBA" id="ARBA00023187"/>
    </source>
</evidence>
<dbReference type="GO" id="GO:0006397">
    <property type="term" value="P:mRNA processing"/>
    <property type="evidence" value="ECO:0007669"/>
    <property type="project" value="UniProtKB-KW"/>
</dbReference>
<keyword evidence="5" id="KW-0539">Nucleus</keyword>
<evidence type="ECO:0000256" key="1">
    <source>
        <dbReference type="ARBA" id="ARBA00004408"/>
    </source>
</evidence>
<dbReference type="OrthoDB" id="434939at2759"/>
<dbReference type="Proteomes" id="UP000008744">
    <property type="component" value="Unassembled WGS sequence"/>
</dbReference>